<feature type="domain" description="HTH hxlR-type" evidence="4">
    <location>
        <begin position="11"/>
        <end position="106"/>
    </location>
</feature>
<dbReference type="KEGG" id="eli:ELI_12505"/>
<dbReference type="Proteomes" id="UP000008808">
    <property type="component" value="Chromosome"/>
</dbReference>
<dbReference type="EMBL" id="CP000157">
    <property type="protein sequence ID" value="ABC64593.1"/>
    <property type="molecule type" value="Genomic_DNA"/>
</dbReference>
<accession>Q2N6U8</accession>
<organism evidence="5 6">
    <name type="scientific">Erythrobacter litoralis (strain HTCC2594)</name>
    <dbReference type="NCBI Taxonomy" id="314225"/>
    <lineage>
        <taxon>Bacteria</taxon>
        <taxon>Pseudomonadati</taxon>
        <taxon>Pseudomonadota</taxon>
        <taxon>Alphaproteobacteria</taxon>
        <taxon>Sphingomonadales</taxon>
        <taxon>Erythrobacteraceae</taxon>
        <taxon>Erythrobacter/Porphyrobacter group</taxon>
        <taxon>Erythrobacter</taxon>
    </lineage>
</organism>
<evidence type="ECO:0000313" key="5">
    <source>
        <dbReference type="EMBL" id="ABC64593.1"/>
    </source>
</evidence>
<dbReference type="SUPFAM" id="SSF46785">
    <property type="entry name" value="Winged helix' DNA-binding domain"/>
    <property type="match status" value="1"/>
</dbReference>
<dbReference type="InterPro" id="IPR036390">
    <property type="entry name" value="WH_DNA-bd_sf"/>
</dbReference>
<dbReference type="OrthoDB" id="9782219at2"/>
<keyword evidence="2" id="KW-0238">DNA-binding</keyword>
<dbReference type="PANTHER" id="PTHR33204:SF18">
    <property type="entry name" value="TRANSCRIPTIONAL REGULATORY PROTEIN"/>
    <property type="match status" value="1"/>
</dbReference>
<keyword evidence="6" id="KW-1185">Reference proteome</keyword>
<dbReference type="GO" id="GO:0003677">
    <property type="term" value="F:DNA binding"/>
    <property type="evidence" value="ECO:0007669"/>
    <property type="project" value="UniProtKB-KW"/>
</dbReference>
<protein>
    <submittedName>
        <fullName evidence="5">Putative transcriptional regulator</fullName>
    </submittedName>
</protein>
<dbReference type="HOGENOM" id="CLU_111585_0_2_5"/>
<dbReference type="InterPro" id="IPR002577">
    <property type="entry name" value="HTH_HxlR"/>
</dbReference>
<reference evidence="6" key="1">
    <citation type="journal article" date="2009" name="J. Bacteriol.">
        <title>Complete genome sequence of Erythrobacter litoralis HTCC2594.</title>
        <authorList>
            <person name="Oh H.M."/>
            <person name="Giovannoni S.J."/>
            <person name="Ferriera S."/>
            <person name="Johnson J."/>
            <person name="Cho J.C."/>
        </authorList>
    </citation>
    <scope>NUCLEOTIDE SEQUENCE [LARGE SCALE GENOMIC DNA]</scope>
    <source>
        <strain evidence="6">HTCC2594</strain>
    </source>
</reference>
<dbReference type="eggNOG" id="COG1733">
    <property type="taxonomic scope" value="Bacteria"/>
</dbReference>
<name>Q2N6U8_ERYLH</name>
<dbReference type="InterPro" id="IPR036388">
    <property type="entry name" value="WH-like_DNA-bd_sf"/>
</dbReference>
<dbReference type="AlphaFoldDB" id="Q2N6U8"/>
<dbReference type="PANTHER" id="PTHR33204">
    <property type="entry name" value="TRANSCRIPTIONAL REGULATOR, MARR FAMILY"/>
    <property type="match status" value="1"/>
</dbReference>
<evidence type="ECO:0000256" key="3">
    <source>
        <dbReference type="ARBA" id="ARBA00023163"/>
    </source>
</evidence>
<dbReference type="Pfam" id="PF01638">
    <property type="entry name" value="HxlR"/>
    <property type="match status" value="1"/>
</dbReference>
<evidence type="ECO:0000256" key="2">
    <source>
        <dbReference type="ARBA" id="ARBA00023125"/>
    </source>
</evidence>
<keyword evidence="1" id="KW-0805">Transcription regulation</keyword>
<proteinExistence type="predicted"/>
<gene>
    <name evidence="5" type="ordered locus">ELI_12505</name>
</gene>
<evidence type="ECO:0000313" key="6">
    <source>
        <dbReference type="Proteomes" id="UP000008808"/>
    </source>
</evidence>
<keyword evidence="3" id="KW-0804">Transcription</keyword>
<dbReference type="Gene3D" id="1.10.10.10">
    <property type="entry name" value="Winged helix-like DNA-binding domain superfamily/Winged helix DNA-binding domain"/>
    <property type="match status" value="1"/>
</dbReference>
<sequence length="115" mass="12900">MKTYEPSRSPCPIGRASRVLGDRWALLVMREAFLGAERFEDFIQRLPISRAALTSRLGMLVDAGVLERDPPAARRAAYRLTSAGRDLVPVYAAMAEWSEKHLFPEGRTAAPWEAR</sequence>
<dbReference type="STRING" id="314225.ELI_12505"/>
<evidence type="ECO:0000256" key="1">
    <source>
        <dbReference type="ARBA" id="ARBA00023015"/>
    </source>
</evidence>
<evidence type="ECO:0000259" key="4">
    <source>
        <dbReference type="PROSITE" id="PS51118"/>
    </source>
</evidence>
<dbReference type="RefSeq" id="WP_011415415.1">
    <property type="nucleotide sequence ID" value="NC_007722.1"/>
</dbReference>
<dbReference type="PROSITE" id="PS51118">
    <property type="entry name" value="HTH_HXLR"/>
    <property type="match status" value="1"/>
</dbReference>